<name>A0A392VG66_9FABA</name>
<dbReference type="EMBL" id="LXQA011137241">
    <property type="protein sequence ID" value="MCI86319.1"/>
    <property type="molecule type" value="Genomic_DNA"/>
</dbReference>
<evidence type="ECO:0000313" key="2">
    <source>
        <dbReference type="Proteomes" id="UP000265520"/>
    </source>
</evidence>
<keyword evidence="2" id="KW-1185">Reference proteome</keyword>
<evidence type="ECO:0000313" key="1">
    <source>
        <dbReference type="EMBL" id="MCI86319.1"/>
    </source>
</evidence>
<accession>A0A392VG66</accession>
<reference evidence="1 2" key="1">
    <citation type="journal article" date="2018" name="Front. Plant Sci.">
        <title>Red Clover (Trifolium pratense) and Zigzag Clover (T. medium) - A Picture of Genomic Similarities and Differences.</title>
        <authorList>
            <person name="Dluhosova J."/>
            <person name="Istvanek J."/>
            <person name="Nedelnik J."/>
            <person name="Repkova J."/>
        </authorList>
    </citation>
    <scope>NUCLEOTIDE SEQUENCE [LARGE SCALE GENOMIC DNA]</scope>
    <source>
        <strain evidence="2">cv. 10/8</strain>
        <tissue evidence="1">Leaf</tissue>
    </source>
</reference>
<comment type="caution">
    <text evidence="1">The sequence shown here is derived from an EMBL/GenBank/DDBJ whole genome shotgun (WGS) entry which is preliminary data.</text>
</comment>
<feature type="non-terminal residue" evidence="1">
    <location>
        <position position="1"/>
    </location>
</feature>
<dbReference type="AlphaFoldDB" id="A0A392VG66"/>
<sequence>DVAQMEAARDELVAARENEMQWVALADGNLPVAGQGV</sequence>
<dbReference type="Proteomes" id="UP000265520">
    <property type="component" value="Unassembled WGS sequence"/>
</dbReference>
<proteinExistence type="predicted"/>
<organism evidence="1 2">
    <name type="scientific">Trifolium medium</name>
    <dbReference type="NCBI Taxonomy" id="97028"/>
    <lineage>
        <taxon>Eukaryota</taxon>
        <taxon>Viridiplantae</taxon>
        <taxon>Streptophyta</taxon>
        <taxon>Embryophyta</taxon>
        <taxon>Tracheophyta</taxon>
        <taxon>Spermatophyta</taxon>
        <taxon>Magnoliopsida</taxon>
        <taxon>eudicotyledons</taxon>
        <taxon>Gunneridae</taxon>
        <taxon>Pentapetalae</taxon>
        <taxon>rosids</taxon>
        <taxon>fabids</taxon>
        <taxon>Fabales</taxon>
        <taxon>Fabaceae</taxon>
        <taxon>Papilionoideae</taxon>
        <taxon>50 kb inversion clade</taxon>
        <taxon>NPAAA clade</taxon>
        <taxon>Hologalegina</taxon>
        <taxon>IRL clade</taxon>
        <taxon>Trifolieae</taxon>
        <taxon>Trifolium</taxon>
    </lineage>
</organism>
<protein>
    <submittedName>
        <fullName evidence="1">Uncharacterized protein</fullName>
    </submittedName>
</protein>